<dbReference type="InterPro" id="IPR033116">
    <property type="entry name" value="TRYPSIN_SER"/>
</dbReference>
<feature type="chain" id="PRO_5012059416" description="Peptidase S1 domain-containing protein" evidence="7">
    <location>
        <begin position="20"/>
        <end position="285"/>
    </location>
</feature>
<dbReference type="InterPro" id="IPR050430">
    <property type="entry name" value="Peptidase_S1"/>
</dbReference>
<organism evidence="9 10">
    <name type="scientific">Trichomalopsis sarcophagae</name>
    <dbReference type="NCBI Taxonomy" id="543379"/>
    <lineage>
        <taxon>Eukaryota</taxon>
        <taxon>Metazoa</taxon>
        <taxon>Ecdysozoa</taxon>
        <taxon>Arthropoda</taxon>
        <taxon>Hexapoda</taxon>
        <taxon>Insecta</taxon>
        <taxon>Pterygota</taxon>
        <taxon>Neoptera</taxon>
        <taxon>Endopterygota</taxon>
        <taxon>Hymenoptera</taxon>
        <taxon>Apocrita</taxon>
        <taxon>Proctotrupomorpha</taxon>
        <taxon>Chalcidoidea</taxon>
        <taxon>Pteromalidae</taxon>
        <taxon>Pteromalinae</taxon>
        <taxon>Trichomalopsis</taxon>
    </lineage>
</organism>
<dbReference type="Pfam" id="PF00089">
    <property type="entry name" value="Trypsin"/>
    <property type="match status" value="1"/>
</dbReference>
<protein>
    <recommendedName>
        <fullName evidence="8">Peptidase S1 domain-containing protein</fullName>
    </recommendedName>
</protein>
<evidence type="ECO:0000259" key="8">
    <source>
        <dbReference type="PROSITE" id="PS50240"/>
    </source>
</evidence>
<dbReference type="PROSITE" id="PS00135">
    <property type="entry name" value="TRYPSIN_SER"/>
    <property type="match status" value="1"/>
</dbReference>
<dbReference type="Proteomes" id="UP000215335">
    <property type="component" value="Unassembled WGS sequence"/>
</dbReference>
<evidence type="ECO:0000256" key="5">
    <source>
        <dbReference type="ARBA" id="ARBA00022825"/>
    </source>
</evidence>
<comment type="subcellular location">
    <subcellularLocation>
        <location evidence="1">Secreted</location>
        <location evidence="1">Extracellular space</location>
    </subcellularLocation>
</comment>
<dbReference type="STRING" id="543379.A0A232EW80"/>
<dbReference type="CDD" id="cd00190">
    <property type="entry name" value="Tryp_SPc"/>
    <property type="match status" value="1"/>
</dbReference>
<feature type="signal peptide" evidence="7">
    <location>
        <begin position="1"/>
        <end position="19"/>
    </location>
</feature>
<dbReference type="SMART" id="SM00020">
    <property type="entry name" value="Tryp_SPc"/>
    <property type="match status" value="1"/>
</dbReference>
<reference evidence="9 10" key="1">
    <citation type="journal article" date="2017" name="Curr. Biol.">
        <title>The Evolution of Venom by Co-option of Single-Copy Genes.</title>
        <authorList>
            <person name="Martinson E.O."/>
            <person name="Mrinalini"/>
            <person name="Kelkar Y.D."/>
            <person name="Chang C.H."/>
            <person name="Werren J.H."/>
        </authorList>
    </citation>
    <scope>NUCLEOTIDE SEQUENCE [LARGE SCALE GENOMIC DNA]</scope>
    <source>
        <strain evidence="9 10">Alberta</strain>
        <tissue evidence="9">Whole body</tissue>
    </source>
</reference>
<dbReference type="InterPro" id="IPR001254">
    <property type="entry name" value="Trypsin_dom"/>
</dbReference>
<gene>
    <name evidence="9" type="ORF">TSAR_015349</name>
</gene>
<proteinExistence type="inferred from homology"/>
<evidence type="ECO:0000256" key="1">
    <source>
        <dbReference type="ARBA" id="ARBA00004239"/>
    </source>
</evidence>
<evidence type="ECO:0000256" key="4">
    <source>
        <dbReference type="ARBA" id="ARBA00022801"/>
    </source>
</evidence>
<dbReference type="GO" id="GO:0006508">
    <property type="term" value="P:proteolysis"/>
    <property type="evidence" value="ECO:0007669"/>
    <property type="project" value="UniProtKB-KW"/>
</dbReference>
<comment type="similarity">
    <text evidence="2">Belongs to the peptidase S1 family.</text>
</comment>
<dbReference type="InterPro" id="IPR009003">
    <property type="entry name" value="Peptidase_S1_PA"/>
</dbReference>
<dbReference type="PANTHER" id="PTHR24276:SF91">
    <property type="entry name" value="AT26814P-RELATED"/>
    <property type="match status" value="1"/>
</dbReference>
<evidence type="ECO:0000256" key="7">
    <source>
        <dbReference type="SAM" id="SignalP"/>
    </source>
</evidence>
<keyword evidence="5" id="KW-0720">Serine protease</keyword>
<keyword evidence="7" id="KW-0732">Signal</keyword>
<dbReference type="Gene3D" id="2.40.10.10">
    <property type="entry name" value="Trypsin-like serine proteases"/>
    <property type="match status" value="2"/>
</dbReference>
<keyword evidence="6" id="KW-1015">Disulfide bond</keyword>
<accession>A0A232EW80</accession>
<evidence type="ECO:0000256" key="2">
    <source>
        <dbReference type="ARBA" id="ARBA00007664"/>
    </source>
</evidence>
<keyword evidence="3" id="KW-0645">Protease</keyword>
<dbReference type="FunFam" id="2.40.10.10:FF:000036">
    <property type="entry name" value="Trypsin beta"/>
    <property type="match status" value="1"/>
</dbReference>
<dbReference type="PANTHER" id="PTHR24276">
    <property type="entry name" value="POLYSERASE-RELATED"/>
    <property type="match status" value="1"/>
</dbReference>
<keyword evidence="4" id="KW-0378">Hydrolase</keyword>
<name>A0A232EW80_9HYME</name>
<comment type="caution">
    <text evidence="9">The sequence shown here is derived from an EMBL/GenBank/DDBJ whole genome shotgun (WGS) entry which is preliminary data.</text>
</comment>
<dbReference type="PROSITE" id="PS50240">
    <property type="entry name" value="TRYPSIN_DOM"/>
    <property type="match status" value="1"/>
</dbReference>
<dbReference type="GO" id="GO:0004252">
    <property type="term" value="F:serine-type endopeptidase activity"/>
    <property type="evidence" value="ECO:0007669"/>
    <property type="project" value="InterPro"/>
</dbReference>
<dbReference type="EMBL" id="NNAY01001900">
    <property type="protein sequence ID" value="OXU22614.1"/>
    <property type="molecule type" value="Genomic_DNA"/>
</dbReference>
<dbReference type="PRINTS" id="PR00722">
    <property type="entry name" value="CHYMOTRYPSIN"/>
</dbReference>
<dbReference type="AlphaFoldDB" id="A0A232EW80"/>
<keyword evidence="10" id="KW-1185">Reference proteome</keyword>
<dbReference type="SUPFAM" id="SSF50494">
    <property type="entry name" value="Trypsin-like serine proteases"/>
    <property type="match status" value="1"/>
</dbReference>
<dbReference type="InterPro" id="IPR001314">
    <property type="entry name" value="Peptidase_S1A"/>
</dbReference>
<sequence length="285" mass="31249">MKSITVLLSLAFLVGSIDAGVRRPRIIEGTDASIQDFPYQAMIQMGLMAPHKHICSGVILSKKHILVAAHCMTVFMFPPFNFGRVITGTDRNTNETTGHIHQIASIEKHEDFDGAAATSYRHDIAVITVSPASIDVLFPDYCSGVIFCKFIQLEDEIVFDEYQQKIELVDHDVESGIRATLTGWGRTKNGTDSVQLQKLSTTVLTSAECQPYYPDDRPIFEDQFCALAAKGAGACRGDSGGPLVVDNKLVGIVSWINEGICVSGTPEVYTNIYSHKDFIESAINK</sequence>
<evidence type="ECO:0000313" key="10">
    <source>
        <dbReference type="Proteomes" id="UP000215335"/>
    </source>
</evidence>
<dbReference type="OrthoDB" id="6755574at2759"/>
<dbReference type="InterPro" id="IPR043504">
    <property type="entry name" value="Peptidase_S1_PA_chymotrypsin"/>
</dbReference>
<evidence type="ECO:0000256" key="3">
    <source>
        <dbReference type="ARBA" id="ARBA00022670"/>
    </source>
</evidence>
<feature type="domain" description="Peptidase S1" evidence="8">
    <location>
        <begin position="26"/>
        <end position="284"/>
    </location>
</feature>
<evidence type="ECO:0000256" key="6">
    <source>
        <dbReference type="ARBA" id="ARBA00023157"/>
    </source>
</evidence>
<dbReference type="GO" id="GO:0005576">
    <property type="term" value="C:extracellular region"/>
    <property type="evidence" value="ECO:0007669"/>
    <property type="project" value="UniProtKB-SubCell"/>
</dbReference>
<evidence type="ECO:0000313" key="9">
    <source>
        <dbReference type="EMBL" id="OXU22614.1"/>
    </source>
</evidence>